<feature type="transmembrane region" description="Helical" evidence="1">
    <location>
        <begin position="333"/>
        <end position="351"/>
    </location>
</feature>
<feature type="transmembrane region" description="Helical" evidence="1">
    <location>
        <begin position="192"/>
        <end position="214"/>
    </location>
</feature>
<evidence type="ECO:0000313" key="3">
    <source>
        <dbReference type="Proteomes" id="UP000070501"/>
    </source>
</evidence>
<keyword evidence="3" id="KW-1185">Reference proteome</keyword>
<proteinExistence type="predicted"/>
<feature type="transmembrane region" description="Helical" evidence="1">
    <location>
        <begin position="148"/>
        <end position="172"/>
    </location>
</feature>
<dbReference type="Proteomes" id="UP000070501">
    <property type="component" value="Unassembled WGS sequence"/>
</dbReference>
<keyword evidence="1" id="KW-0472">Membrane</keyword>
<protein>
    <submittedName>
        <fullName evidence="2">Uncharacterized protein</fullName>
    </submittedName>
</protein>
<feature type="transmembrane region" description="Helical" evidence="1">
    <location>
        <begin position="12"/>
        <end position="33"/>
    </location>
</feature>
<reference evidence="3" key="1">
    <citation type="submission" date="2016-02" db="EMBL/GenBank/DDBJ databases">
        <title>Draft genome sequence of Microdochium bolleyi, a fungal endophyte of beachgrass.</title>
        <authorList>
            <consortium name="DOE Joint Genome Institute"/>
            <person name="David A.S."/>
            <person name="May G."/>
            <person name="Haridas S."/>
            <person name="Lim J."/>
            <person name="Wang M."/>
            <person name="Labutti K."/>
            <person name="Lipzen A."/>
            <person name="Barry K."/>
            <person name="Grigoriev I.V."/>
        </authorList>
    </citation>
    <scope>NUCLEOTIDE SEQUENCE [LARGE SCALE GENOMIC DNA]</scope>
    <source>
        <strain evidence="3">J235TASD1</strain>
    </source>
</reference>
<evidence type="ECO:0000313" key="2">
    <source>
        <dbReference type="EMBL" id="KXJ90037.1"/>
    </source>
</evidence>
<evidence type="ECO:0000256" key="1">
    <source>
        <dbReference type="SAM" id="Phobius"/>
    </source>
</evidence>
<feature type="transmembrane region" description="Helical" evidence="1">
    <location>
        <begin position="371"/>
        <end position="390"/>
    </location>
</feature>
<dbReference type="AlphaFoldDB" id="A0A136IYP5"/>
<gene>
    <name evidence="2" type="ORF">Micbo1qcDRAFT_234718</name>
</gene>
<dbReference type="EMBL" id="KQ964253">
    <property type="protein sequence ID" value="KXJ90037.1"/>
    <property type="molecule type" value="Genomic_DNA"/>
</dbReference>
<organism evidence="2 3">
    <name type="scientific">Microdochium bolleyi</name>
    <dbReference type="NCBI Taxonomy" id="196109"/>
    <lineage>
        <taxon>Eukaryota</taxon>
        <taxon>Fungi</taxon>
        <taxon>Dikarya</taxon>
        <taxon>Ascomycota</taxon>
        <taxon>Pezizomycotina</taxon>
        <taxon>Sordariomycetes</taxon>
        <taxon>Xylariomycetidae</taxon>
        <taxon>Xylariales</taxon>
        <taxon>Microdochiaceae</taxon>
        <taxon>Microdochium</taxon>
    </lineage>
</organism>
<accession>A0A136IYP5</accession>
<dbReference type="STRING" id="196109.A0A136IYP5"/>
<name>A0A136IYP5_9PEZI</name>
<keyword evidence="1" id="KW-0812">Transmembrane</keyword>
<dbReference type="InParanoid" id="A0A136IYP5"/>
<keyword evidence="1" id="KW-1133">Transmembrane helix</keyword>
<dbReference type="OrthoDB" id="16820at2759"/>
<sequence length="408" mass="44270">MAKTPAAFRARPIAATLLFTTLFAGFASFGWWYNKIYQATAPFAKDFMEHNNAGTLVDGSPLKRVYTGHGGTDDLLAMLVLFFAPGTYGTPDGKRAVAGRVVAEVVSGDAVRLQQAQLLLQLVSVLVLQMVEGFRGRNRWTLLSFPSMWAFLYQTMSGQCIFPVWYAIHTLLSHGAPYLSSSSSTGLAVSPALARAFLPAFLVLYVVPTIAMYVPYADPLRNQDATAFWQATPAYVNIALWVLALTVFRDRGGAGPATTTRTGPASSSSSYAKYIIRAYVLAFVVGVVTQLWLVWAIMTSTNPSVSFRSVLIPSALDLSDVDFVLGTHRMFQWDHLGIFASTLLWAVMGVYDLQTRQPGASGDVLVPVTTLLLGALVLGPGAALAAFGVWREKRIARIVREGAARKAQ</sequence>
<feature type="transmembrane region" description="Helical" evidence="1">
    <location>
        <begin position="226"/>
        <end position="248"/>
    </location>
</feature>
<feature type="transmembrane region" description="Helical" evidence="1">
    <location>
        <begin position="274"/>
        <end position="298"/>
    </location>
</feature>